<dbReference type="EMBL" id="AP023439">
    <property type="protein sequence ID" value="BCL20292.1"/>
    <property type="molecule type" value="Genomic_DNA"/>
</dbReference>
<organism evidence="2 3">
    <name type="scientific">Streptomyces tuirus</name>
    <dbReference type="NCBI Taxonomy" id="68278"/>
    <lineage>
        <taxon>Bacteria</taxon>
        <taxon>Bacillati</taxon>
        <taxon>Actinomycetota</taxon>
        <taxon>Actinomycetes</taxon>
        <taxon>Kitasatosporales</taxon>
        <taxon>Streptomycetaceae</taxon>
        <taxon>Streptomyces</taxon>
    </lineage>
</organism>
<dbReference type="KEGG" id="stui:GCM10017668_21350"/>
<evidence type="ECO:0000313" key="2">
    <source>
        <dbReference type="EMBL" id="BCL20292.1"/>
    </source>
</evidence>
<proteinExistence type="predicted"/>
<evidence type="ECO:0000313" key="3">
    <source>
        <dbReference type="Proteomes" id="UP000516373"/>
    </source>
</evidence>
<dbReference type="AlphaFoldDB" id="A0A7G1NDN5"/>
<evidence type="ECO:0000256" key="1">
    <source>
        <dbReference type="SAM" id="MobiDB-lite"/>
    </source>
</evidence>
<protein>
    <submittedName>
        <fullName evidence="2">Uncharacterized protein</fullName>
    </submittedName>
</protein>
<dbReference type="Proteomes" id="UP000516373">
    <property type="component" value="Chromosome"/>
</dbReference>
<name>A0A7G1NDN5_9ACTN</name>
<sequence length="101" mass="11717">MPECLRRFDWREWRPPAPEDHPDPDYVQWYLGLGDWQDAKDAWLAGEPVLLPPERPLPDPVSYTGMAPVGQSEQPARNEGRGEPQAKFIATYYKRGRPRRS</sequence>
<feature type="region of interest" description="Disordered" evidence="1">
    <location>
        <begin position="55"/>
        <end position="90"/>
    </location>
</feature>
<reference evidence="2 3" key="1">
    <citation type="journal article" date="2014" name="Int. J. Syst. Evol. Microbiol.">
        <title>Complete genome sequence of Corynebacterium casei LMG S-19264T (=DSM 44701T), isolated from a smear-ripened cheese.</title>
        <authorList>
            <consortium name="US DOE Joint Genome Institute (JGI-PGF)"/>
            <person name="Walter F."/>
            <person name="Albersmeier A."/>
            <person name="Kalinowski J."/>
            <person name="Ruckert C."/>
        </authorList>
    </citation>
    <scope>NUCLEOTIDE SEQUENCE [LARGE SCALE GENOMIC DNA]</scope>
    <source>
        <strain evidence="2 3">JCM 4255</strain>
    </source>
</reference>
<gene>
    <name evidence="2" type="ORF">GCM10017668_21350</name>
</gene>
<accession>A0A7G1NDN5</accession>